<sequence length="470" mass="51073">MFGEGRAWEDMKSLGRADCSAERRRRCRVASQSDARQREVSTAFADALFVHPYNAPKSRILTRRAANAAANAGKQLLWVVARDAPLTRGDACRSKEALANARLNWLMYPENKTGGVPGVLRIFHGMRARFAATENAEAGACKHSWGTVTGWALHPDDSKLVGEHGSERELVLQRVPDAIMVKIPGSTARPFGNQLAGVFPVKQEVSWDRSPGFKAMVKRAGCTLAQHFAAAAHCVAGAALPQAIVDHLDARRADDLIIAQPFSPMLFRQGRQTGPWLLRPLTAREMTTGQARAGWARSEKEAATRSSKKLVDATFQCGDCHRRRGSGNFSGSGMRPSDPVEHAVAVLSQGAWGRRALCAQKQAGKAGIGVGPARSAPFSFRGAGVLERCKCGEEKALAHFRLGEVNVLKARGGLDRAICIGCAPGRLRFNVQSEDRLFKRAQCADQKPKEEFDETIFKNHGGAKDLICTD</sequence>
<comment type="caution">
    <text evidence="1">The sequence shown here is derived from an EMBL/GenBank/DDBJ whole genome shotgun (WGS) entry which is preliminary data.</text>
</comment>
<accession>A0ABN9Y8Y3</accession>
<evidence type="ECO:0000313" key="2">
    <source>
        <dbReference type="Proteomes" id="UP001189429"/>
    </source>
</evidence>
<keyword evidence="2" id="KW-1185">Reference proteome</keyword>
<name>A0ABN9Y8Y3_9DINO</name>
<proteinExistence type="predicted"/>
<reference evidence="1" key="1">
    <citation type="submission" date="2023-10" db="EMBL/GenBank/DDBJ databases">
        <authorList>
            <person name="Chen Y."/>
            <person name="Shah S."/>
            <person name="Dougan E. K."/>
            <person name="Thang M."/>
            <person name="Chan C."/>
        </authorList>
    </citation>
    <scope>NUCLEOTIDE SEQUENCE [LARGE SCALE GENOMIC DNA]</scope>
</reference>
<gene>
    <name evidence="1" type="ORF">PCOR1329_LOCUS82361</name>
</gene>
<dbReference type="Proteomes" id="UP001189429">
    <property type="component" value="Unassembled WGS sequence"/>
</dbReference>
<evidence type="ECO:0000313" key="1">
    <source>
        <dbReference type="EMBL" id="CAK0907300.1"/>
    </source>
</evidence>
<dbReference type="EMBL" id="CAUYUJ010021837">
    <property type="protein sequence ID" value="CAK0907300.1"/>
    <property type="molecule type" value="Genomic_DNA"/>
</dbReference>
<organism evidence="1 2">
    <name type="scientific">Prorocentrum cordatum</name>
    <dbReference type="NCBI Taxonomy" id="2364126"/>
    <lineage>
        <taxon>Eukaryota</taxon>
        <taxon>Sar</taxon>
        <taxon>Alveolata</taxon>
        <taxon>Dinophyceae</taxon>
        <taxon>Prorocentrales</taxon>
        <taxon>Prorocentraceae</taxon>
        <taxon>Prorocentrum</taxon>
    </lineage>
</organism>
<protein>
    <submittedName>
        <fullName evidence="1">Uncharacterized protein</fullName>
    </submittedName>
</protein>